<organism evidence="4 5">
    <name type="scientific">Paraflavisolibacter caeni</name>
    <dbReference type="NCBI Taxonomy" id="2982496"/>
    <lineage>
        <taxon>Bacteria</taxon>
        <taxon>Pseudomonadati</taxon>
        <taxon>Bacteroidota</taxon>
        <taxon>Chitinophagia</taxon>
        <taxon>Chitinophagales</taxon>
        <taxon>Chitinophagaceae</taxon>
        <taxon>Paraflavisolibacter</taxon>
    </lineage>
</organism>
<dbReference type="GO" id="GO:0030246">
    <property type="term" value="F:carbohydrate binding"/>
    <property type="evidence" value="ECO:0007669"/>
    <property type="project" value="InterPro"/>
</dbReference>
<sequence>MYTIQSSQLSVSIKTKGAELTSIMHTGNGLEYMWNADPKYWAKTSPVLFPIVGTLKNNTYYYKGKAYQLSRHGFARDMEFEVTDHNEDSITFSIKDNEETAKVFPFQFAFDITYKVEDEELSVTYSIQNNEVSEDMYFSVGGHPAFKLPLVEGTAYEDYSLVFNQRETAGRWPITKDGLIELHPNPLLNDTTILPLSKELFAKDAVVLKHVQSHSVRLQSDKTEHGLEFSFSGFPFLGLWAAPGADFVCIEPWCGIADRMDTDQQLEHKEGIICLPALGSFEVTWKVMFF</sequence>
<dbReference type="AlphaFoldDB" id="A0A9X2XVV2"/>
<dbReference type="EMBL" id="JAOTIF010000011">
    <property type="protein sequence ID" value="MCU7550324.1"/>
    <property type="molecule type" value="Genomic_DNA"/>
</dbReference>
<dbReference type="PANTHER" id="PTHR11122:SF13">
    <property type="entry name" value="GLUCOSE-6-PHOSPHATE 1-EPIMERASE"/>
    <property type="match status" value="1"/>
</dbReference>
<dbReference type="Gene3D" id="2.70.98.10">
    <property type="match status" value="1"/>
</dbReference>
<dbReference type="SUPFAM" id="SSF74650">
    <property type="entry name" value="Galactose mutarotase-like"/>
    <property type="match status" value="1"/>
</dbReference>
<dbReference type="InterPro" id="IPR008183">
    <property type="entry name" value="Aldose_1/G6P_1-epimerase"/>
</dbReference>
<reference evidence="4" key="1">
    <citation type="submission" date="2022-09" db="EMBL/GenBank/DDBJ databases">
        <authorList>
            <person name="Yuan C."/>
            <person name="Ke Z."/>
        </authorList>
    </citation>
    <scope>NUCLEOTIDE SEQUENCE</scope>
    <source>
        <strain evidence="4">LB-8</strain>
    </source>
</reference>
<keyword evidence="3" id="KW-0106">Calcium</keyword>
<dbReference type="InterPro" id="IPR011013">
    <property type="entry name" value="Gal_mutarotase_sf_dom"/>
</dbReference>
<dbReference type="Pfam" id="PF01263">
    <property type="entry name" value="Aldose_epim"/>
    <property type="match status" value="1"/>
</dbReference>
<proteinExistence type="predicted"/>
<comment type="caution">
    <text evidence="4">The sequence shown here is derived from an EMBL/GenBank/DDBJ whole genome shotgun (WGS) entry which is preliminary data.</text>
</comment>
<dbReference type="GO" id="GO:0005975">
    <property type="term" value="P:carbohydrate metabolic process"/>
    <property type="evidence" value="ECO:0007669"/>
    <property type="project" value="InterPro"/>
</dbReference>
<evidence type="ECO:0000256" key="3">
    <source>
        <dbReference type="ARBA" id="ARBA00022837"/>
    </source>
</evidence>
<dbReference type="RefSeq" id="WP_279297762.1">
    <property type="nucleotide sequence ID" value="NZ_JAOTIF010000011.1"/>
</dbReference>
<comment type="cofactor">
    <cofactor evidence="1">
        <name>Ca(2+)</name>
        <dbReference type="ChEBI" id="CHEBI:29108"/>
    </cofactor>
</comment>
<dbReference type="Proteomes" id="UP001155483">
    <property type="component" value="Unassembled WGS sequence"/>
</dbReference>
<dbReference type="PANTHER" id="PTHR11122">
    <property type="entry name" value="APOSPORY-ASSOCIATED PROTEIN C-RELATED"/>
    <property type="match status" value="1"/>
</dbReference>
<name>A0A9X2XVV2_9BACT</name>
<dbReference type="InterPro" id="IPR037481">
    <property type="entry name" value="LacX"/>
</dbReference>
<reference evidence="4" key="2">
    <citation type="submission" date="2023-04" db="EMBL/GenBank/DDBJ databases">
        <title>Paracnuella aquatica gen. nov., sp. nov., a member of the family Chitinophagaceae isolated from a hot spring.</title>
        <authorList>
            <person name="Wang C."/>
        </authorList>
    </citation>
    <scope>NUCLEOTIDE SEQUENCE</scope>
    <source>
        <strain evidence="4">LB-8</strain>
    </source>
</reference>
<keyword evidence="5" id="KW-1185">Reference proteome</keyword>
<evidence type="ECO:0000313" key="5">
    <source>
        <dbReference type="Proteomes" id="UP001155483"/>
    </source>
</evidence>
<protein>
    <submittedName>
        <fullName evidence="4">Aldose 1-epimerase family protein</fullName>
    </submittedName>
</protein>
<gene>
    <name evidence="4" type="ORF">OCK74_14475</name>
</gene>
<dbReference type="GO" id="GO:0016853">
    <property type="term" value="F:isomerase activity"/>
    <property type="evidence" value="ECO:0007669"/>
    <property type="project" value="InterPro"/>
</dbReference>
<comment type="subunit">
    <text evidence="2">Monomer.</text>
</comment>
<evidence type="ECO:0000313" key="4">
    <source>
        <dbReference type="EMBL" id="MCU7550324.1"/>
    </source>
</evidence>
<dbReference type="InterPro" id="IPR014718">
    <property type="entry name" value="GH-type_carb-bd"/>
</dbReference>
<accession>A0A9X2XVV2</accession>
<evidence type="ECO:0000256" key="2">
    <source>
        <dbReference type="ARBA" id="ARBA00011245"/>
    </source>
</evidence>
<evidence type="ECO:0000256" key="1">
    <source>
        <dbReference type="ARBA" id="ARBA00001913"/>
    </source>
</evidence>
<dbReference type="CDD" id="cd09024">
    <property type="entry name" value="Aldose_epim_lacX"/>
    <property type="match status" value="1"/>
</dbReference>